<dbReference type="InterPro" id="IPR036388">
    <property type="entry name" value="WH-like_DNA-bd_sf"/>
</dbReference>
<dbReference type="EMBL" id="QUAK01000236">
    <property type="protein sequence ID" value="RFU82517.1"/>
    <property type="molecule type" value="Genomic_DNA"/>
</dbReference>
<proteinExistence type="inferred from homology"/>
<dbReference type="InterPro" id="IPR005158">
    <property type="entry name" value="BTAD"/>
</dbReference>
<dbReference type="CDD" id="cd15831">
    <property type="entry name" value="BTAD"/>
    <property type="match status" value="1"/>
</dbReference>
<dbReference type="InterPro" id="IPR016032">
    <property type="entry name" value="Sig_transdc_resp-reg_C-effctor"/>
</dbReference>
<evidence type="ECO:0000313" key="9">
    <source>
        <dbReference type="Proteomes" id="UP000263094"/>
    </source>
</evidence>
<dbReference type="Proteomes" id="UP000263094">
    <property type="component" value="Unassembled WGS sequence"/>
</dbReference>
<dbReference type="InterPro" id="IPR011990">
    <property type="entry name" value="TPR-like_helical_dom_sf"/>
</dbReference>
<sequence length="255" mass="28568">MHIGILGPLLVGDGTRSVALRAKKIRVMVAMLALNPGRVVAFDELMDELWGEAPLKNARNALQANVKRLRKSLGELGLDDSEQGRVQTVDNGYLLDVPEDALDAYRFLRTAERGAALVDGRPHEAITLLRESLAMWRGPALLDASDGPRCRAMALRFDEQRRAVREDLISAQLQIGDAAAVIPELQQLLAQYPERERFSEQLMLALYRCGRQTEAIDIFHRTRRQLDLELGLKPSRRLAGLYQAILIQDPALQEQ</sequence>
<gene>
    <name evidence="8" type="ORF">DY218_32790</name>
</gene>
<evidence type="ECO:0000256" key="4">
    <source>
        <dbReference type="ARBA" id="ARBA00023125"/>
    </source>
</evidence>
<dbReference type="SUPFAM" id="SSF46894">
    <property type="entry name" value="C-terminal effector domain of the bipartite response regulators"/>
    <property type="match status" value="1"/>
</dbReference>
<dbReference type="Gene3D" id="1.25.40.10">
    <property type="entry name" value="Tetratricopeptide repeat domain"/>
    <property type="match status" value="1"/>
</dbReference>
<reference evidence="8 9" key="1">
    <citation type="submission" date="2018-08" db="EMBL/GenBank/DDBJ databases">
        <title>Isolation, diversity and antifungal activity of Actinobacteria from wheat.</title>
        <authorList>
            <person name="Han C."/>
        </authorList>
    </citation>
    <scope>NUCLEOTIDE SEQUENCE [LARGE SCALE GENOMIC DNA]</scope>
    <source>
        <strain evidence="8 9">NEAU-YY421</strain>
    </source>
</reference>
<dbReference type="SMART" id="SM01043">
    <property type="entry name" value="BTAD"/>
    <property type="match status" value="1"/>
</dbReference>
<evidence type="ECO:0000313" key="8">
    <source>
        <dbReference type="EMBL" id="RFU82517.1"/>
    </source>
</evidence>
<accession>A0A372LWX0</accession>
<dbReference type="AlphaFoldDB" id="A0A372LWX0"/>
<protein>
    <submittedName>
        <fullName evidence="8">SARP family transcriptional regulator</fullName>
    </submittedName>
</protein>
<dbReference type="GO" id="GO:0000160">
    <property type="term" value="P:phosphorelay signal transduction system"/>
    <property type="evidence" value="ECO:0007669"/>
    <property type="project" value="UniProtKB-KW"/>
</dbReference>
<dbReference type="Gene3D" id="1.10.10.10">
    <property type="entry name" value="Winged helix-like DNA-binding domain superfamily/Winged helix DNA-binding domain"/>
    <property type="match status" value="1"/>
</dbReference>
<evidence type="ECO:0000256" key="2">
    <source>
        <dbReference type="ARBA" id="ARBA00023012"/>
    </source>
</evidence>
<dbReference type="Pfam" id="PF00486">
    <property type="entry name" value="Trans_reg_C"/>
    <property type="match status" value="1"/>
</dbReference>
<evidence type="ECO:0000259" key="7">
    <source>
        <dbReference type="PROSITE" id="PS51755"/>
    </source>
</evidence>
<dbReference type="InterPro" id="IPR001867">
    <property type="entry name" value="OmpR/PhoB-type_DNA-bd"/>
</dbReference>
<keyword evidence="5" id="KW-0804">Transcription</keyword>
<evidence type="ECO:0000256" key="5">
    <source>
        <dbReference type="ARBA" id="ARBA00023163"/>
    </source>
</evidence>
<evidence type="ECO:0000256" key="1">
    <source>
        <dbReference type="ARBA" id="ARBA00005820"/>
    </source>
</evidence>
<evidence type="ECO:0000256" key="6">
    <source>
        <dbReference type="PROSITE-ProRule" id="PRU01091"/>
    </source>
</evidence>
<dbReference type="GO" id="GO:0006355">
    <property type="term" value="P:regulation of DNA-templated transcription"/>
    <property type="evidence" value="ECO:0007669"/>
    <property type="project" value="InterPro"/>
</dbReference>
<dbReference type="RefSeq" id="WP_128559796.1">
    <property type="nucleotide sequence ID" value="NZ_QUAK01000236.1"/>
</dbReference>
<dbReference type="SMART" id="SM00862">
    <property type="entry name" value="Trans_reg_C"/>
    <property type="match status" value="1"/>
</dbReference>
<dbReference type="SUPFAM" id="SSF48452">
    <property type="entry name" value="TPR-like"/>
    <property type="match status" value="1"/>
</dbReference>
<dbReference type="GO" id="GO:0003677">
    <property type="term" value="F:DNA binding"/>
    <property type="evidence" value="ECO:0007669"/>
    <property type="project" value="UniProtKB-UniRule"/>
</dbReference>
<dbReference type="OrthoDB" id="4336084at2"/>
<keyword evidence="3" id="KW-0805">Transcription regulation</keyword>
<dbReference type="PANTHER" id="PTHR35807">
    <property type="entry name" value="TRANSCRIPTIONAL REGULATOR REDD-RELATED"/>
    <property type="match status" value="1"/>
</dbReference>
<keyword evidence="9" id="KW-1185">Reference proteome</keyword>
<name>A0A372LWX0_9ACTN</name>
<keyword evidence="4 6" id="KW-0238">DNA-binding</keyword>
<comment type="caution">
    <text evidence="8">The sequence shown here is derived from an EMBL/GenBank/DDBJ whole genome shotgun (WGS) entry which is preliminary data.</text>
</comment>
<comment type="similarity">
    <text evidence="1">Belongs to the AfsR/DnrI/RedD regulatory family.</text>
</comment>
<dbReference type="InterPro" id="IPR051677">
    <property type="entry name" value="AfsR-DnrI-RedD_regulator"/>
</dbReference>
<dbReference type="PROSITE" id="PS51755">
    <property type="entry name" value="OMPR_PHOB"/>
    <property type="match status" value="1"/>
</dbReference>
<feature type="DNA-binding region" description="OmpR/PhoB-type" evidence="6">
    <location>
        <begin position="1"/>
        <end position="97"/>
    </location>
</feature>
<evidence type="ECO:0000256" key="3">
    <source>
        <dbReference type="ARBA" id="ARBA00023015"/>
    </source>
</evidence>
<dbReference type="Pfam" id="PF03704">
    <property type="entry name" value="BTAD"/>
    <property type="match status" value="1"/>
</dbReference>
<dbReference type="PANTHER" id="PTHR35807:SF1">
    <property type="entry name" value="TRANSCRIPTIONAL REGULATOR REDD"/>
    <property type="match status" value="1"/>
</dbReference>
<organism evidence="8 9">
    <name type="scientific">Streptomyces triticagri</name>
    <dbReference type="NCBI Taxonomy" id="2293568"/>
    <lineage>
        <taxon>Bacteria</taxon>
        <taxon>Bacillati</taxon>
        <taxon>Actinomycetota</taxon>
        <taxon>Actinomycetes</taxon>
        <taxon>Kitasatosporales</taxon>
        <taxon>Streptomycetaceae</taxon>
        <taxon>Streptomyces</taxon>
    </lineage>
</organism>
<feature type="domain" description="OmpR/PhoB-type" evidence="7">
    <location>
        <begin position="1"/>
        <end position="97"/>
    </location>
</feature>
<keyword evidence="2" id="KW-0902">Two-component regulatory system</keyword>